<reference evidence="1" key="1">
    <citation type="submission" date="2017-07" db="EMBL/GenBank/DDBJ databases">
        <title>Taro Niue Genome Assembly and Annotation.</title>
        <authorList>
            <person name="Atibalentja N."/>
            <person name="Keating K."/>
            <person name="Fields C.J."/>
        </authorList>
    </citation>
    <scope>NUCLEOTIDE SEQUENCE</scope>
    <source>
        <strain evidence="1">Niue_2</strain>
        <tissue evidence="1">Leaf</tissue>
    </source>
</reference>
<proteinExistence type="predicted"/>
<name>A0A843TWN5_COLES</name>
<evidence type="ECO:0000313" key="1">
    <source>
        <dbReference type="EMBL" id="MQL75495.1"/>
    </source>
</evidence>
<dbReference type="EMBL" id="NMUH01000253">
    <property type="protein sequence ID" value="MQL75495.1"/>
    <property type="molecule type" value="Genomic_DNA"/>
</dbReference>
<dbReference type="Proteomes" id="UP000652761">
    <property type="component" value="Unassembled WGS sequence"/>
</dbReference>
<accession>A0A843TWN5</accession>
<gene>
    <name evidence="1" type="ORF">Taro_007861</name>
</gene>
<protein>
    <submittedName>
        <fullName evidence="1">Uncharacterized protein</fullName>
    </submittedName>
</protein>
<sequence>MTEEVVSVSWDPHPREPVEGGIRAMSVLELAAHKSDSFYAVWWCSEYSGRAMCAGIGRQSSWGLSRGVPCVLVPAALVLVTSQMCRFRLVVAPPVLFRPVLCT</sequence>
<dbReference type="AlphaFoldDB" id="A0A843TWN5"/>
<keyword evidence="2" id="KW-1185">Reference proteome</keyword>
<organism evidence="1 2">
    <name type="scientific">Colocasia esculenta</name>
    <name type="common">Wild taro</name>
    <name type="synonym">Arum esculentum</name>
    <dbReference type="NCBI Taxonomy" id="4460"/>
    <lineage>
        <taxon>Eukaryota</taxon>
        <taxon>Viridiplantae</taxon>
        <taxon>Streptophyta</taxon>
        <taxon>Embryophyta</taxon>
        <taxon>Tracheophyta</taxon>
        <taxon>Spermatophyta</taxon>
        <taxon>Magnoliopsida</taxon>
        <taxon>Liliopsida</taxon>
        <taxon>Araceae</taxon>
        <taxon>Aroideae</taxon>
        <taxon>Colocasieae</taxon>
        <taxon>Colocasia</taxon>
    </lineage>
</organism>
<comment type="caution">
    <text evidence="1">The sequence shown here is derived from an EMBL/GenBank/DDBJ whole genome shotgun (WGS) entry which is preliminary data.</text>
</comment>
<evidence type="ECO:0000313" key="2">
    <source>
        <dbReference type="Proteomes" id="UP000652761"/>
    </source>
</evidence>